<gene>
    <name evidence="1" type="ORF">AFUS01_LOCUS18696</name>
</gene>
<comment type="caution">
    <text evidence="1">The sequence shown here is derived from an EMBL/GenBank/DDBJ whole genome shotgun (WGS) entry which is preliminary data.</text>
</comment>
<protein>
    <submittedName>
        <fullName evidence="1">Uncharacterized protein</fullName>
    </submittedName>
</protein>
<organism evidence="1 2">
    <name type="scientific">Allacma fusca</name>
    <dbReference type="NCBI Taxonomy" id="39272"/>
    <lineage>
        <taxon>Eukaryota</taxon>
        <taxon>Metazoa</taxon>
        <taxon>Ecdysozoa</taxon>
        <taxon>Arthropoda</taxon>
        <taxon>Hexapoda</taxon>
        <taxon>Collembola</taxon>
        <taxon>Symphypleona</taxon>
        <taxon>Sminthuridae</taxon>
        <taxon>Allacma</taxon>
    </lineage>
</organism>
<evidence type="ECO:0000313" key="1">
    <source>
        <dbReference type="EMBL" id="CAG7730018.1"/>
    </source>
</evidence>
<dbReference type="Proteomes" id="UP000708208">
    <property type="component" value="Unassembled WGS sequence"/>
</dbReference>
<dbReference type="OrthoDB" id="1661883at2759"/>
<evidence type="ECO:0000313" key="2">
    <source>
        <dbReference type="Proteomes" id="UP000708208"/>
    </source>
</evidence>
<feature type="non-terminal residue" evidence="1">
    <location>
        <position position="35"/>
    </location>
</feature>
<dbReference type="AlphaFoldDB" id="A0A8J2K5I3"/>
<keyword evidence="2" id="KW-1185">Reference proteome</keyword>
<name>A0A8J2K5I3_9HEXA</name>
<reference evidence="1" key="1">
    <citation type="submission" date="2021-06" db="EMBL/GenBank/DDBJ databases">
        <authorList>
            <person name="Hodson N. C."/>
            <person name="Mongue J. A."/>
            <person name="Jaron S. K."/>
        </authorList>
    </citation>
    <scope>NUCLEOTIDE SEQUENCE</scope>
</reference>
<proteinExistence type="predicted"/>
<sequence length="35" mass="3748">MEALIAQLPAVAKAVLDSGIKYSGTERPDSPTYRV</sequence>
<accession>A0A8J2K5I3</accession>
<dbReference type="EMBL" id="CAJVCH010187930">
    <property type="protein sequence ID" value="CAG7730018.1"/>
    <property type="molecule type" value="Genomic_DNA"/>
</dbReference>